<name>A0A6G1LJY3_9PEZI</name>
<organism evidence="1 2">
    <name type="scientific">Teratosphaeria nubilosa</name>
    <dbReference type="NCBI Taxonomy" id="161662"/>
    <lineage>
        <taxon>Eukaryota</taxon>
        <taxon>Fungi</taxon>
        <taxon>Dikarya</taxon>
        <taxon>Ascomycota</taxon>
        <taxon>Pezizomycotina</taxon>
        <taxon>Dothideomycetes</taxon>
        <taxon>Dothideomycetidae</taxon>
        <taxon>Mycosphaerellales</taxon>
        <taxon>Teratosphaeriaceae</taxon>
        <taxon>Teratosphaeria</taxon>
    </lineage>
</organism>
<accession>A0A6G1LJY3</accession>
<keyword evidence="2" id="KW-1185">Reference proteome</keyword>
<gene>
    <name evidence="1" type="ORF">EJ03DRAFT_185755</name>
</gene>
<reference evidence="1" key="1">
    <citation type="journal article" date="2020" name="Stud. Mycol.">
        <title>101 Dothideomycetes genomes: a test case for predicting lifestyles and emergence of pathogens.</title>
        <authorList>
            <person name="Haridas S."/>
            <person name="Albert R."/>
            <person name="Binder M."/>
            <person name="Bloem J."/>
            <person name="Labutti K."/>
            <person name="Salamov A."/>
            <person name="Andreopoulos B."/>
            <person name="Baker S."/>
            <person name="Barry K."/>
            <person name="Bills G."/>
            <person name="Bluhm B."/>
            <person name="Cannon C."/>
            <person name="Castanera R."/>
            <person name="Culley D."/>
            <person name="Daum C."/>
            <person name="Ezra D."/>
            <person name="Gonzalez J."/>
            <person name="Henrissat B."/>
            <person name="Kuo A."/>
            <person name="Liang C."/>
            <person name="Lipzen A."/>
            <person name="Lutzoni F."/>
            <person name="Magnuson J."/>
            <person name="Mondo S."/>
            <person name="Nolan M."/>
            <person name="Ohm R."/>
            <person name="Pangilinan J."/>
            <person name="Park H.-J."/>
            <person name="Ramirez L."/>
            <person name="Alfaro M."/>
            <person name="Sun H."/>
            <person name="Tritt A."/>
            <person name="Yoshinaga Y."/>
            <person name="Zwiers L.-H."/>
            <person name="Turgeon B."/>
            <person name="Goodwin S."/>
            <person name="Spatafora J."/>
            <person name="Crous P."/>
            <person name="Grigoriev I."/>
        </authorList>
    </citation>
    <scope>NUCLEOTIDE SEQUENCE</scope>
    <source>
        <strain evidence="1">CBS 116005</strain>
    </source>
</reference>
<evidence type="ECO:0000313" key="2">
    <source>
        <dbReference type="Proteomes" id="UP000799436"/>
    </source>
</evidence>
<proteinExistence type="predicted"/>
<dbReference type="EMBL" id="ML995814">
    <property type="protein sequence ID" value="KAF2772474.1"/>
    <property type="molecule type" value="Genomic_DNA"/>
</dbReference>
<dbReference type="Proteomes" id="UP000799436">
    <property type="component" value="Unassembled WGS sequence"/>
</dbReference>
<sequence length="177" mass="19173">MHSTVFAFNNTGSGLLSAGSPTFTNNDEASPLSLWSKFLLTSDSPAVEVLPGTRTCQRHNLQNAKYSAISKRLYLSCYHKSCCGISHDRGETMCRLRDRNRLLTGNVGSVKARCLLLMGAKRSSSGVRLASGNALSPTIEALAGLHRSRKRSFAAKTMTEPNAFNAAPNPTPYVRPL</sequence>
<protein>
    <submittedName>
        <fullName evidence="1">Uncharacterized protein</fullName>
    </submittedName>
</protein>
<evidence type="ECO:0000313" key="1">
    <source>
        <dbReference type="EMBL" id="KAF2772474.1"/>
    </source>
</evidence>
<dbReference type="AlphaFoldDB" id="A0A6G1LJY3"/>